<dbReference type="SUPFAM" id="SSF47336">
    <property type="entry name" value="ACP-like"/>
    <property type="match status" value="1"/>
</dbReference>
<reference evidence="3 4" key="1">
    <citation type="journal article" date="2023" name="Int. J. Syst. Evol. Microbiol.">
        <title>Winogradskyella bathintestinalis sp. nov., isolated from the intestine of the deep-sea loosejaw dragonfish, Malacosteus niger.</title>
        <authorList>
            <person name="Uniacke-Lowe S."/>
            <person name="Johnson C.N."/>
            <person name="Stanton C."/>
            <person name="Hill C."/>
            <person name="Ross P."/>
        </authorList>
    </citation>
    <scope>NUCLEOTIDE SEQUENCE [LARGE SCALE GENOMIC DNA]</scope>
    <source>
        <strain evidence="3 4">APC 3343</strain>
    </source>
</reference>
<dbReference type="SUPFAM" id="SSF56801">
    <property type="entry name" value="Acetyl-CoA synthetase-like"/>
    <property type="match status" value="1"/>
</dbReference>
<evidence type="ECO:0000313" key="4">
    <source>
        <dbReference type="Proteomes" id="UP001231197"/>
    </source>
</evidence>
<keyword evidence="1" id="KW-0175">Coiled coil</keyword>
<dbReference type="Pfam" id="PF00668">
    <property type="entry name" value="Condensation"/>
    <property type="match status" value="1"/>
</dbReference>
<dbReference type="Gene3D" id="3.30.300.30">
    <property type="match status" value="1"/>
</dbReference>
<dbReference type="InterPro" id="IPR020845">
    <property type="entry name" value="AMP-binding_CS"/>
</dbReference>
<dbReference type="InterPro" id="IPR023213">
    <property type="entry name" value="CAT-like_dom_sf"/>
</dbReference>
<proteinExistence type="predicted"/>
<dbReference type="InterPro" id="IPR000873">
    <property type="entry name" value="AMP-dep_synth/lig_dom"/>
</dbReference>
<dbReference type="Proteomes" id="UP001231197">
    <property type="component" value="Unassembled WGS sequence"/>
</dbReference>
<name>A0ABT7ZT57_9FLAO</name>
<evidence type="ECO:0000259" key="2">
    <source>
        <dbReference type="PROSITE" id="PS50075"/>
    </source>
</evidence>
<accession>A0ABT7ZT57</accession>
<dbReference type="Pfam" id="PF00550">
    <property type="entry name" value="PP-binding"/>
    <property type="match status" value="1"/>
</dbReference>
<dbReference type="InterPro" id="IPR010071">
    <property type="entry name" value="AA_adenyl_dom"/>
</dbReference>
<dbReference type="Gene3D" id="3.40.50.980">
    <property type="match status" value="2"/>
</dbReference>
<dbReference type="PANTHER" id="PTHR45527">
    <property type="entry name" value="NONRIBOSOMAL PEPTIDE SYNTHETASE"/>
    <property type="match status" value="1"/>
</dbReference>
<sequence>MKQPKIYTTQSQAEIWTACKLGGIDANRGYNESISLKLLGRLNKKAFKKAVRLLVERHESLRSTFSSDGRFIKVPKDWSAIINDKNISECDAVEKDKIIANYLASEANFIFDLVKGPLFKVGLIKLSETEHRFILTVHHLVCDGWSIGNLLEELGRIYTADVLNTNLNLPQPIAFGSYAAKKHANLGNDAFDVAEKYWLNQYKDTVPQLTLPTDFPRPELRTYRSDRLNFSLKTDLVDGLKNIGEQAGCNFINTLLFAFEIFLSEQTGRNDIVLGLTATDKITENKTHMIGNFLNLLPLRSKIDTALSFKEYLEQRIPQLQEAYNHQEFSFGQLLQKFSIARDPSRVPLIPIVFNNNMGIMEAVYFSGLNCELESNPRAYDAFEIFLNVTGSEANLTLEWSFNTALFKRETIKEMMMSFQDLLEQFVNTPQKNIEEILKVDDALYQLVNATKIDYPKITLHQLISKQAQLRPEKIALKFENSEISYKDFEIQVNQLTHCLFEEGVKPGTITAVALPRSIELVISLVAIMQCGAAYLPLDPSYPQQRLDFMMKDSEAEILISSEKIRLKLDAIPKQLTIEHLFSDLSKYSASPTNTAVDIDKMVYLLYTSGSTGNPKGVQVTHRNLVNFLYSMLEKPGIQETDRLLSITTISFDIAGLELYLPLLKGATLVIANDETAKDTRLMLDVLKAEKINILQATPTTWQMLLDAGWENHLPLKALCGGEALSLNLATKLLQRVDELWNMYGPTETTIWSTVKQIKTEDTLISIGKPIANTQLYILNDKGQLMAPGKIGELCIAGDGVAKGYWKRKDLTSEKFIADTFNQDEETLLYRTGDLAKMLPSGEVQCLGRMDQQVKIRGHRIELGEIEEAINNLEDIENSVVLVNEERLEGFVILKKNEEVSTDLTNSWKQSLAEELPAYMVPVDFYFLKEFPTTLNGKIDRNALKGQAYKNNRLAEYTAPRTETEKIVTSIWEDCLKRDKIDIFSDFFELGGHSLIAVKVMSLLDKKTGKRLPLSALMIYPTVEKLAEFIDLETKEICWSSFVPIKPEGTKTPLYVVHGAEHNVLFLNSLAKNLDNDQPMYGLQSKGLDGVDTPHDKIEDMASYYISEIVKSNPEGPYILAGYSFGGVIAFEMARQLMSQNKTVHKVILLDSYVYPYYCYTPSARKKISRTKYTLEMVLYMSQKMFHSKSNFEHRMRLFKESLKQKYLKFKYGKEAHHKMLHSWPFELDQMHKKAINNYQILPLDIKVDLLRVAEDDVFYAHDPDMLGWGQLATKGVNKHLIPGNHVNMLSPPNDKKLGKILQNILDR</sequence>
<dbReference type="Gene3D" id="3.30.559.30">
    <property type="entry name" value="Nonribosomal peptide synthetase, condensation domain"/>
    <property type="match status" value="1"/>
</dbReference>
<dbReference type="PROSITE" id="PS50075">
    <property type="entry name" value="CARRIER"/>
    <property type="match status" value="1"/>
</dbReference>
<dbReference type="Pfam" id="PF13193">
    <property type="entry name" value="AMP-binding_C"/>
    <property type="match status" value="1"/>
</dbReference>
<dbReference type="SUPFAM" id="SSF52777">
    <property type="entry name" value="CoA-dependent acyltransferases"/>
    <property type="match status" value="2"/>
</dbReference>
<comment type="caution">
    <text evidence="3">The sequence shown here is derived from an EMBL/GenBank/DDBJ whole genome shotgun (WGS) entry which is preliminary data.</text>
</comment>
<dbReference type="SUPFAM" id="SSF53474">
    <property type="entry name" value="alpha/beta-Hydrolases"/>
    <property type="match status" value="1"/>
</dbReference>
<dbReference type="CDD" id="cd19531">
    <property type="entry name" value="LCL_NRPS-like"/>
    <property type="match status" value="1"/>
</dbReference>
<dbReference type="Gene3D" id="1.10.1200.10">
    <property type="entry name" value="ACP-like"/>
    <property type="match status" value="1"/>
</dbReference>
<dbReference type="InterPro" id="IPR001242">
    <property type="entry name" value="Condensation_dom"/>
</dbReference>
<dbReference type="InterPro" id="IPR001031">
    <property type="entry name" value="Thioesterase"/>
</dbReference>
<evidence type="ECO:0000313" key="3">
    <source>
        <dbReference type="EMBL" id="MDN3492157.1"/>
    </source>
</evidence>
<dbReference type="Gene3D" id="2.30.38.10">
    <property type="entry name" value="Luciferase, Domain 3"/>
    <property type="match status" value="1"/>
</dbReference>
<dbReference type="Gene3D" id="3.30.559.10">
    <property type="entry name" value="Chloramphenicol acetyltransferase-like domain"/>
    <property type="match status" value="1"/>
</dbReference>
<feature type="coiled-coil region" evidence="1">
    <location>
        <begin position="856"/>
        <end position="886"/>
    </location>
</feature>
<dbReference type="InterPro" id="IPR029058">
    <property type="entry name" value="AB_hydrolase_fold"/>
</dbReference>
<dbReference type="PROSITE" id="PS00455">
    <property type="entry name" value="AMP_BINDING"/>
    <property type="match status" value="1"/>
</dbReference>
<organism evidence="3 4">
    <name type="scientific">Winogradskyella bathintestinalis</name>
    <dbReference type="NCBI Taxonomy" id="3035208"/>
    <lineage>
        <taxon>Bacteria</taxon>
        <taxon>Pseudomonadati</taxon>
        <taxon>Bacteroidota</taxon>
        <taxon>Flavobacteriia</taxon>
        <taxon>Flavobacteriales</taxon>
        <taxon>Flavobacteriaceae</taxon>
        <taxon>Winogradskyella</taxon>
    </lineage>
</organism>
<dbReference type="RefSeq" id="WP_290205866.1">
    <property type="nucleotide sequence ID" value="NZ_JASDDK010000002.1"/>
</dbReference>
<dbReference type="InterPro" id="IPR036736">
    <property type="entry name" value="ACP-like_sf"/>
</dbReference>
<dbReference type="Pfam" id="PF00975">
    <property type="entry name" value="Thioesterase"/>
    <property type="match status" value="1"/>
</dbReference>
<dbReference type="Pfam" id="PF00501">
    <property type="entry name" value="AMP-binding"/>
    <property type="match status" value="1"/>
</dbReference>
<protein>
    <submittedName>
        <fullName evidence="3">Amino acid adenylation domain-containing protein</fullName>
    </submittedName>
</protein>
<dbReference type="Gene3D" id="3.40.50.1820">
    <property type="entry name" value="alpha/beta hydrolase"/>
    <property type="match status" value="1"/>
</dbReference>
<feature type="domain" description="Carrier" evidence="2">
    <location>
        <begin position="959"/>
        <end position="1034"/>
    </location>
</feature>
<keyword evidence="4" id="KW-1185">Reference proteome</keyword>
<dbReference type="InterPro" id="IPR025110">
    <property type="entry name" value="AMP-bd_C"/>
</dbReference>
<gene>
    <name evidence="3" type="ORF">QMA06_05460</name>
</gene>
<dbReference type="EMBL" id="JASDDK010000002">
    <property type="protein sequence ID" value="MDN3492157.1"/>
    <property type="molecule type" value="Genomic_DNA"/>
</dbReference>
<dbReference type="InterPro" id="IPR045851">
    <property type="entry name" value="AMP-bd_C_sf"/>
</dbReference>
<dbReference type="NCBIfam" id="TIGR01733">
    <property type="entry name" value="AA-adenyl-dom"/>
    <property type="match status" value="1"/>
</dbReference>
<dbReference type="InterPro" id="IPR009081">
    <property type="entry name" value="PP-bd_ACP"/>
</dbReference>
<dbReference type="PANTHER" id="PTHR45527:SF1">
    <property type="entry name" value="FATTY ACID SYNTHASE"/>
    <property type="match status" value="1"/>
</dbReference>
<evidence type="ECO:0000256" key="1">
    <source>
        <dbReference type="SAM" id="Coils"/>
    </source>
</evidence>